<proteinExistence type="predicted"/>
<evidence type="ECO:0000313" key="4">
    <source>
        <dbReference type="Proteomes" id="UP000199135"/>
    </source>
</evidence>
<name>A0A1H9Q7W4_9ACTN</name>
<organism evidence="2 3">
    <name type="scientific">Parafannyhessea umbonata</name>
    <dbReference type="NCBI Taxonomy" id="604330"/>
    <lineage>
        <taxon>Bacteria</taxon>
        <taxon>Bacillati</taxon>
        <taxon>Actinomycetota</taxon>
        <taxon>Coriobacteriia</taxon>
        <taxon>Coriobacteriales</taxon>
        <taxon>Atopobiaceae</taxon>
        <taxon>Parafannyhessea</taxon>
    </lineage>
</organism>
<dbReference type="Proteomes" id="UP000199135">
    <property type="component" value="Unassembled WGS sequence"/>
</dbReference>
<evidence type="ECO:0000313" key="2">
    <source>
        <dbReference type="EMBL" id="SER55943.1"/>
    </source>
</evidence>
<dbReference type="SUPFAM" id="SSF53448">
    <property type="entry name" value="Nucleotide-diphospho-sugar transferases"/>
    <property type="match status" value="1"/>
</dbReference>
<gene>
    <name evidence="2" type="ORF">SAMN05216446_1330</name>
    <name evidence="1" type="ORF">SAMN05216447_11012</name>
</gene>
<keyword evidence="2" id="KW-0808">Transferase</keyword>
<dbReference type="InterPro" id="IPR029044">
    <property type="entry name" value="Nucleotide-diphossugar_trans"/>
</dbReference>
<accession>A0A1H9Q7W4</accession>
<dbReference type="AlphaFoldDB" id="A0A1H9Q7W4"/>
<dbReference type="EMBL" id="FNWT01000010">
    <property type="protein sequence ID" value="SEH65087.1"/>
    <property type="molecule type" value="Genomic_DNA"/>
</dbReference>
<evidence type="ECO:0000313" key="1">
    <source>
        <dbReference type="EMBL" id="SEH65087.1"/>
    </source>
</evidence>
<protein>
    <submittedName>
        <fullName evidence="2">Glycosyltransferase, GT2 family</fullName>
    </submittedName>
</protein>
<reference evidence="3 4" key="1">
    <citation type="submission" date="2016-10" db="EMBL/GenBank/DDBJ databases">
        <authorList>
            <person name="Varghese N."/>
            <person name="Submissions S."/>
        </authorList>
    </citation>
    <scope>NUCLEOTIDE SEQUENCE [LARGE SCALE GENOMIC DNA]</scope>
    <source>
        <strain evidence="3">KHGC19</strain>
        <strain evidence="1 4">WCP15</strain>
    </source>
</reference>
<evidence type="ECO:0000313" key="3">
    <source>
        <dbReference type="Proteomes" id="UP000199128"/>
    </source>
</evidence>
<keyword evidence="4" id="KW-1185">Reference proteome</keyword>
<reference evidence="2" key="2">
    <citation type="submission" date="2016-10" db="EMBL/GenBank/DDBJ databases">
        <authorList>
            <person name="de Groot N.N."/>
        </authorList>
    </citation>
    <scope>NUCLEOTIDE SEQUENCE [LARGE SCALE GENOMIC DNA]</scope>
    <source>
        <strain evidence="2">KHGC19</strain>
    </source>
</reference>
<dbReference type="RefSeq" id="WP_078687222.1">
    <property type="nucleotide sequence ID" value="NZ_FNWT01000010.1"/>
</dbReference>
<dbReference type="Gene3D" id="3.90.550.10">
    <property type="entry name" value="Spore Coat Polysaccharide Biosynthesis Protein SpsA, Chain A"/>
    <property type="match status" value="1"/>
</dbReference>
<sequence>MNPAIVIPSYWAETDQPTEIGEAGVYDHVTPITKPVPELETCLRSLEAVRGVLRVIVLLVAPAECEESARARVDAICRQHLSLSPIVIGSREGSIVSGAVEKVVPRMDADYVSLRGYGAIRNMGLAIAAMLNHDVVVFLNDDEVVLDENFLIDAVYGIGSITRQGIPIRCKSGLFLDWQNSPYANVGRPRWSERLWSKRIEFNQWMHRALTGTRISRANSLCGGCFVVSAEAYTKVPFDPIISRGEDLDYLFNLRMNGIDVWIDNAWRVRHLPPDLPQTAEHFVQGVYRWSYETEKIAAANATPGIRQIRAESLRPYPSGWISPDVHRRIRGTAFRRALVGPQRLAYLKILLSGHRRARAWAKEHSTEYFSFQTYWPRIMSDLWDSKLLAKRLLNMASPKPVEGGSRS</sequence>
<dbReference type="Proteomes" id="UP000199128">
    <property type="component" value="Unassembled WGS sequence"/>
</dbReference>
<dbReference type="GO" id="GO:0016740">
    <property type="term" value="F:transferase activity"/>
    <property type="evidence" value="ECO:0007669"/>
    <property type="project" value="UniProtKB-KW"/>
</dbReference>
<dbReference type="EMBL" id="FOGP01000004">
    <property type="protein sequence ID" value="SER55943.1"/>
    <property type="molecule type" value="Genomic_DNA"/>
</dbReference>